<organism evidence="8 9">
    <name type="scientific">Trichormus variabilis SAG 1403-4b</name>
    <dbReference type="NCBI Taxonomy" id="447716"/>
    <lineage>
        <taxon>Bacteria</taxon>
        <taxon>Bacillati</taxon>
        <taxon>Cyanobacteriota</taxon>
        <taxon>Cyanophyceae</taxon>
        <taxon>Nostocales</taxon>
        <taxon>Nostocaceae</taxon>
        <taxon>Trichormus</taxon>
    </lineage>
</organism>
<comment type="cofactor">
    <cofactor evidence="1">
        <name>[4Fe-4S] cluster</name>
        <dbReference type="ChEBI" id="CHEBI:49883"/>
    </cofactor>
</comment>
<dbReference type="Pfam" id="PF04055">
    <property type="entry name" value="Radical_SAM"/>
    <property type="match status" value="1"/>
</dbReference>
<dbReference type="InterPro" id="IPR013785">
    <property type="entry name" value="Aldolase_TIM"/>
</dbReference>
<sequence length="468" mass="53894">MIIKDPQQLLPNQRNCDWAIPEMILEIPAHNVPLHPKSIEKLLITANAKKQIIAFQPILPVASELGLPSYPILAYLYPQELSHIWHQLRQKIELQTQENLFTKISYTLISQTDIDEQIHYFANYYGVAVKPSYVRVIVGNTCNLKCVMCPYHSAVIKPTHSTDFFKGNKAMSWQMMQKLAKECGEAKIGILVGSIEEPILHPKIVEFVQLCKQQGVPRVHITTNGQLLDKTCSQALLQAGLTSIDISIDAATPDTYRKVRGADFNRVISNVINFIQLRDKLNIDCEIRTSFVRNKNVSLEEEEQFREYWLSKINSIFILNLAEYKESNMRLKTMNQIGNSSLQYYKQKADGRWPCLFPFTEIVVLPDGAIYYCIETLFRLGFEQNIESLGNYNEQTLENIWCGDLFNRLRQNLILNQLENTHICKNCDTWTSQVMTTYIEGKYQVLTTTITEIYQKMNSNDKGYLSRG</sequence>
<dbReference type="CDD" id="cd21109">
    <property type="entry name" value="SPASM"/>
    <property type="match status" value="1"/>
</dbReference>
<dbReference type="GO" id="GO:0003824">
    <property type="term" value="F:catalytic activity"/>
    <property type="evidence" value="ECO:0007669"/>
    <property type="project" value="InterPro"/>
</dbReference>
<keyword evidence="4" id="KW-0479">Metal-binding</keyword>
<evidence type="ECO:0000256" key="3">
    <source>
        <dbReference type="ARBA" id="ARBA00022691"/>
    </source>
</evidence>
<name>A0A433UIV4_ANAVA</name>
<dbReference type="PANTHER" id="PTHR11228:SF7">
    <property type="entry name" value="PQQA PEPTIDE CYCLASE"/>
    <property type="match status" value="1"/>
</dbReference>
<proteinExistence type="predicted"/>
<evidence type="ECO:0000259" key="7">
    <source>
        <dbReference type="PROSITE" id="PS51918"/>
    </source>
</evidence>
<dbReference type="CDD" id="cd01335">
    <property type="entry name" value="Radical_SAM"/>
    <property type="match status" value="1"/>
</dbReference>
<evidence type="ECO:0000313" key="8">
    <source>
        <dbReference type="EMBL" id="RUS93813.1"/>
    </source>
</evidence>
<dbReference type="OrthoDB" id="9782387at2"/>
<dbReference type="InterPro" id="IPR058240">
    <property type="entry name" value="rSAM_sf"/>
</dbReference>
<dbReference type="SFLD" id="SFLDG01067">
    <property type="entry name" value="SPASM/twitch_domain_containing"/>
    <property type="match status" value="1"/>
</dbReference>
<evidence type="ECO:0000256" key="5">
    <source>
        <dbReference type="ARBA" id="ARBA00023004"/>
    </source>
</evidence>
<dbReference type="GO" id="GO:0046872">
    <property type="term" value="F:metal ion binding"/>
    <property type="evidence" value="ECO:0007669"/>
    <property type="project" value="UniProtKB-KW"/>
</dbReference>
<evidence type="ECO:0000256" key="6">
    <source>
        <dbReference type="ARBA" id="ARBA00023014"/>
    </source>
</evidence>
<keyword evidence="9" id="KW-1185">Reference proteome</keyword>
<evidence type="ECO:0000256" key="4">
    <source>
        <dbReference type="ARBA" id="ARBA00022723"/>
    </source>
</evidence>
<dbReference type="SUPFAM" id="SSF102114">
    <property type="entry name" value="Radical SAM enzymes"/>
    <property type="match status" value="1"/>
</dbReference>
<dbReference type="InterPro" id="IPR034391">
    <property type="entry name" value="AdoMet-like_SPASM_containing"/>
</dbReference>
<dbReference type="InterPro" id="IPR023885">
    <property type="entry name" value="4Fe4S-binding_SPASM_dom"/>
</dbReference>
<comment type="caution">
    <text evidence="8">The sequence shown here is derived from an EMBL/GenBank/DDBJ whole genome shotgun (WGS) entry which is preliminary data.</text>
</comment>
<dbReference type="GO" id="GO:0051536">
    <property type="term" value="F:iron-sulfur cluster binding"/>
    <property type="evidence" value="ECO:0007669"/>
    <property type="project" value="UniProtKB-KW"/>
</dbReference>
<dbReference type="Proteomes" id="UP000276103">
    <property type="component" value="Unassembled WGS sequence"/>
</dbReference>
<dbReference type="Gene3D" id="3.20.20.70">
    <property type="entry name" value="Aldolase class I"/>
    <property type="match status" value="1"/>
</dbReference>
<evidence type="ECO:0000313" key="9">
    <source>
        <dbReference type="Proteomes" id="UP000276103"/>
    </source>
</evidence>
<accession>A0A433UIV4</accession>
<keyword evidence="3" id="KW-0949">S-adenosyl-L-methionine</keyword>
<protein>
    <recommendedName>
        <fullName evidence="7">Radical SAM core domain-containing protein</fullName>
    </recommendedName>
</protein>
<evidence type="ECO:0000256" key="2">
    <source>
        <dbReference type="ARBA" id="ARBA00022485"/>
    </source>
</evidence>
<dbReference type="RefSeq" id="WP_127055880.1">
    <property type="nucleotide sequence ID" value="NZ_RSCM01000016.1"/>
</dbReference>
<keyword evidence="2" id="KW-0004">4Fe-4S</keyword>
<keyword evidence="5" id="KW-0408">Iron</keyword>
<dbReference type="SFLD" id="SFLDS00029">
    <property type="entry name" value="Radical_SAM"/>
    <property type="match status" value="1"/>
</dbReference>
<dbReference type="SFLD" id="SFLDG01387">
    <property type="entry name" value="BtrN-like_SPASM_domain_contain"/>
    <property type="match status" value="1"/>
</dbReference>
<gene>
    <name evidence="8" type="ORF">DSM107003_40490</name>
</gene>
<dbReference type="PROSITE" id="PS51918">
    <property type="entry name" value="RADICAL_SAM"/>
    <property type="match status" value="1"/>
</dbReference>
<dbReference type="PANTHER" id="PTHR11228">
    <property type="entry name" value="RADICAL SAM DOMAIN PROTEIN"/>
    <property type="match status" value="1"/>
</dbReference>
<evidence type="ECO:0000256" key="1">
    <source>
        <dbReference type="ARBA" id="ARBA00001966"/>
    </source>
</evidence>
<dbReference type="Pfam" id="PF13186">
    <property type="entry name" value="SPASM"/>
    <property type="match status" value="1"/>
</dbReference>
<feature type="domain" description="Radical SAM core" evidence="7">
    <location>
        <begin position="126"/>
        <end position="355"/>
    </location>
</feature>
<dbReference type="InterPro" id="IPR050377">
    <property type="entry name" value="Radical_SAM_PqqE_MftC-like"/>
</dbReference>
<dbReference type="EMBL" id="RSCM01000016">
    <property type="protein sequence ID" value="RUS93813.1"/>
    <property type="molecule type" value="Genomic_DNA"/>
</dbReference>
<reference evidence="8 9" key="1">
    <citation type="journal article" date="2019" name="Genome Biol. Evol.">
        <title>Day and night: Metabolic profiles and evolutionary relationships of six axenic non-marine cyanobacteria.</title>
        <authorList>
            <person name="Will S.E."/>
            <person name="Henke P."/>
            <person name="Boedeker C."/>
            <person name="Huang S."/>
            <person name="Brinkmann H."/>
            <person name="Rohde M."/>
            <person name="Jarek M."/>
            <person name="Friedl T."/>
            <person name="Seufert S."/>
            <person name="Schumacher M."/>
            <person name="Overmann J."/>
            <person name="Neumann-Schaal M."/>
            <person name="Petersen J."/>
        </authorList>
    </citation>
    <scope>NUCLEOTIDE SEQUENCE [LARGE SCALE GENOMIC DNA]</scope>
    <source>
        <strain evidence="8 9">SAG 1403-4b</strain>
    </source>
</reference>
<keyword evidence="6" id="KW-0411">Iron-sulfur</keyword>
<dbReference type="AlphaFoldDB" id="A0A433UIV4"/>
<dbReference type="InterPro" id="IPR007197">
    <property type="entry name" value="rSAM"/>
</dbReference>